<dbReference type="InterPro" id="IPR019826">
    <property type="entry name" value="Carboxylesterase_B_AS"/>
</dbReference>
<dbReference type="EC" id="3.1.1.-" evidence="3"/>
<organism evidence="5 6">
    <name type="scientific">Nocardia acididurans</name>
    <dbReference type="NCBI Taxonomy" id="2802282"/>
    <lineage>
        <taxon>Bacteria</taxon>
        <taxon>Bacillati</taxon>
        <taxon>Actinomycetota</taxon>
        <taxon>Actinomycetes</taxon>
        <taxon>Mycobacteriales</taxon>
        <taxon>Nocardiaceae</taxon>
        <taxon>Nocardia</taxon>
    </lineage>
</organism>
<proteinExistence type="inferred from homology"/>
<reference evidence="5 6" key="1">
    <citation type="submission" date="2021-01" db="EMBL/GenBank/DDBJ databases">
        <title>WGS of actinomycetes isolated from Thailand.</title>
        <authorList>
            <person name="Thawai C."/>
        </authorList>
    </citation>
    <scope>NUCLEOTIDE SEQUENCE [LARGE SCALE GENOMIC DNA]</scope>
    <source>
        <strain evidence="5 6">LPG 2</strain>
    </source>
</reference>
<accession>A0ABS1MCT7</accession>
<dbReference type="Pfam" id="PF00135">
    <property type="entry name" value="COesterase"/>
    <property type="match status" value="1"/>
</dbReference>
<evidence type="ECO:0000313" key="5">
    <source>
        <dbReference type="EMBL" id="MBL1078466.1"/>
    </source>
</evidence>
<evidence type="ECO:0000259" key="4">
    <source>
        <dbReference type="Pfam" id="PF00135"/>
    </source>
</evidence>
<comment type="similarity">
    <text evidence="1 3">Belongs to the type-B carboxylesterase/lipase family.</text>
</comment>
<dbReference type="EMBL" id="JAERRJ010000012">
    <property type="protein sequence ID" value="MBL1078466.1"/>
    <property type="molecule type" value="Genomic_DNA"/>
</dbReference>
<feature type="domain" description="Carboxylesterase type B" evidence="4">
    <location>
        <begin position="6"/>
        <end position="467"/>
    </location>
</feature>
<dbReference type="RefSeq" id="WP_201953892.1">
    <property type="nucleotide sequence ID" value="NZ_JAERRJ010000012.1"/>
</dbReference>
<keyword evidence="6" id="KW-1185">Reference proteome</keyword>
<gene>
    <name evidence="5" type="ORF">JK358_29070</name>
</gene>
<protein>
    <recommendedName>
        <fullName evidence="3">Carboxylic ester hydrolase</fullName>
        <ecNumber evidence="3">3.1.1.-</ecNumber>
    </recommendedName>
</protein>
<dbReference type="InterPro" id="IPR050309">
    <property type="entry name" value="Type-B_Carboxylest/Lipase"/>
</dbReference>
<keyword evidence="2 3" id="KW-0378">Hydrolase</keyword>
<dbReference type="Proteomes" id="UP000602198">
    <property type="component" value="Unassembled WGS sequence"/>
</dbReference>
<dbReference type="InterPro" id="IPR002018">
    <property type="entry name" value="CarbesteraseB"/>
</dbReference>
<evidence type="ECO:0000256" key="2">
    <source>
        <dbReference type="ARBA" id="ARBA00022801"/>
    </source>
</evidence>
<dbReference type="SUPFAM" id="SSF53474">
    <property type="entry name" value="alpha/beta-Hydrolases"/>
    <property type="match status" value="1"/>
</dbReference>
<comment type="caution">
    <text evidence="5">The sequence shown here is derived from an EMBL/GenBank/DDBJ whole genome shotgun (WGS) entry which is preliminary data.</text>
</comment>
<sequence length="510" mass="53398">MSSTANPVVRIGSGRVLGRHDGPVTVFEGIPYAAAPVGELLFEAPRPAPAWDGVRDCTKPGPWVPQGVSIASPDPLESSLAEDNECLNLNVTTPDVGGSGLPVMVWIHPSAFQAGSNSEPRFATTAALARRGVVVVAVNYRLGAPGFAEIAGAPSNRGLRDQIAALRWVQDNIRAFGGDPDNVTLFGSSAGGLSCALLFASPAATGLFHRAIPQSPGPVVVADPDEARLAARTWATRVGAEPQAAALAAVSRKDIIGSQLAAILEFMQHPDPQRWGAATIRAGFGVVPFIPVLDEQILPQRPVDAAASRAAHGVTLLLGQSTSEVEPIAATIAPPATTPVENPTLARALTLIGANDPAVIEVFARNRPTADAQRLFYAIAAEYLARTPYIALAENYAAAGGTVFLNEFAWASPTLGVAGHSAELPFLFETYDVFQTMGLLGDDIPTQLTEDMQRAWISFATHGDPGWAPVTTAHPTPVKIFDAATNPVLPTPRPEELAAVRTSTTPATRG</sequence>
<dbReference type="PROSITE" id="PS00122">
    <property type="entry name" value="CARBOXYLESTERASE_B_1"/>
    <property type="match status" value="1"/>
</dbReference>
<name>A0ABS1MCT7_9NOCA</name>
<evidence type="ECO:0000256" key="1">
    <source>
        <dbReference type="ARBA" id="ARBA00005964"/>
    </source>
</evidence>
<dbReference type="InterPro" id="IPR029058">
    <property type="entry name" value="AB_hydrolase_fold"/>
</dbReference>
<dbReference type="PANTHER" id="PTHR11559">
    <property type="entry name" value="CARBOXYLESTERASE"/>
    <property type="match status" value="1"/>
</dbReference>
<dbReference type="Gene3D" id="3.40.50.1820">
    <property type="entry name" value="alpha/beta hydrolase"/>
    <property type="match status" value="1"/>
</dbReference>
<evidence type="ECO:0000313" key="6">
    <source>
        <dbReference type="Proteomes" id="UP000602198"/>
    </source>
</evidence>
<evidence type="ECO:0000256" key="3">
    <source>
        <dbReference type="RuleBase" id="RU361235"/>
    </source>
</evidence>